<gene>
    <name evidence="5" type="ORF">P168DRAFT_302034</name>
</gene>
<proteinExistence type="predicted"/>
<dbReference type="InterPro" id="IPR052982">
    <property type="entry name" value="SRP1/TIP1-like"/>
</dbReference>
<feature type="domain" description="Yeast cell wall synthesis Kre9/Knh1-like N-terminal" evidence="4">
    <location>
        <begin position="29"/>
        <end position="116"/>
    </location>
</feature>
<evidence type="ECO:0000256" key="1">
    <source>
        <dbReference type="ARBA" id="ARBA00022729"/>
    </source>
</evidence>
<evidence type="ECO:0000313" key="5">
    <source>
        <dbReference type="EMBL" id="PKY07026.1"/>
    </source>
</evidence>
<keyword evidence="1 3" id="KW-0732">Signal</keyword>
<dbReference type="VEuPathDB" id="FungiDB:P168DRAFT_302034"/>
<feature type="compositionally biased region" description="Low complexity" evidence="2">
    <location>
        <begin position="119"/>
        <end position="200"/>
    </location>
</feature>
<dbReference type="AlphaFoldDB" id="A0A2I1DAX3"/>
<dbReference type="PANTHER" id="PTHR40633">
    <property type="entry name" value="MATRIX PROTEIN, PUTATIVE (AFU_ORTHOLOGUE AFUA_8G05410)-RELATED"/>
    <property type="match status" value="1"/>
</dbReference>
<accession>A0A2I1DAX3</accession>
<dbReference type="EMBL" id="MSFM01000002">
    <property type="protein sequence ID" value="PKY07026.1"/>
    <property type="molecule type" value="Genomic_DNA"/>
</dbReference>
<name>A0A2I1DAX3_ASPC2</name>
<dbReference type="Proteomes" id="UP000234254">
    <property type="component" value="Unassembled WGS sequence"/>
</dbReference>
<comment type="caution">
    <text evidence="5">The sequence shown here is derived from an EMBL/GenBank/DDBJ whole genome shotgun (WGS) entry which is preliminary data.</text>
</comment>
<evidence type="ECO:0000313" key="6">
    <source>
        <dbReference type="Proteomes" id="UP000234254"/>
    </source>
</evidence>
<dbReference type="GeneID" id="36546132"/>
<dbReference type="PANTHER" id="PTHR40633:SF5">
    <property type="entry name" value="ANCHORED PROTEIN, PUTATIVE (AFU_ORTHOLOGUE AFUA_8G04370)-RELATED"/>
    <property type="match status" value="1"/>
</dbReference>
<feature type="signal peptide" evidence="3">
    <location>
        <begin position="1"/>
        <end position="18"/>
    </location>
</feature>
<protein>
    <recommendedName>
        <fullName evidence="4">Yeast cell wall synthesis Kre9/Knh1-like N-terminal domain-containing protein</fullName>
    </recommendedName>
</protein>
<dbReference type="InterPro" id="IPR018466">
    <property type="entry name" value="Kre9/Knh1-like_N"/>
</dbReference>
<evidence type="ECO:0000256" key="3">
    <source>
        <dbReference type="SAM" id="SignalP"/>
    </source>
</evidence>
<feature type="region of interest" description="Disordered" evidence="2">
    <location>
        <begin position="119"/>
        <end position="207"/>
    </location>
</feature>
<evidence type="ECO:0000259" key="4">
    <source>
        <dbReference type="Pfam" id="PF10342"/>
    </source>
</evidence>
<keyword evidence="6" id="KW-1185">Reference proteome</keyword>
<dbReference type="OrthoDB" id="2260257at2759"/>
<organism evidence="5 6">
    <name type="scientific">Aspergillus campestris (strain IBT 28561)</name>
    <dbReference type="NCBI Taxonomy" id="1392248"/>
    <lineage>
        <taxon>Eukaryota</taxon>
        <taxon>Fungi</taxon>
        <taxon>Dikarya</taxon>
        <taxon>Ascomycota</taxon>
        <taxon>Pezizomycotina</taxon>
        <taxon>Eurotiomycetes</taxon>
        <taxon>Eurotiomycetidae</taxon>
        <taxon>Eurotiales</taxon>
        <taxon>Aspergillaceae</taxon>
        <taxon>Aspergillus</taxon>
        <taxon>Aspergillus subgen. Circumdati</taxon>
    </lineage>
</organism>
<reference evidence="5" key="1">
    <citation type="submission" date="2016-12" db="EMBL/GenBank/DDBJ databases">
        <title>The genomes of Aspergillus section Nigri reveals drivers in fungal speciation.</title>
        <authorList>
            <consortium name="DOE Joint Genome Institute"/>
            <person name="Vesth T.C."/>
            <person name="Nybo J."/>
            <person name="Theobald S."/>
            <person name="Brandl J."/>
            <person name="Frisvad J.C."/>
            <person name="Nielsen K.F."/>
            <person name="Lyhne E.K."/>
            <person name="Kogle M.E."/>
            <person name="Kuo A."/>
            <person name="Riley R."/>
            <person name="Clum A."/>
            <person name="Nolan M."/>
            <person name="Lipzen A."/>
            <person name="Salamov A."/>
            <person name="Henrissat B."/>
            <person name="Wiebenga A."/>
            <person name="De vries R.P."/>
            <person name="Grigoriev I.V."/>
            <person name="Mortensen U.H."/>
            <person name="Andersen M.R."/>
            <person name="Baker S.E."/>
        </authorList>
    </citation>
    <scope>NUCLEOTIDE SEQUENCE</scope>
    <source>
        <strain evidence="5">IBT 28561</strain>
    </source>
</reference>
<dbReference type="RefSeq" id="XP_024695620.1">
    <property type="nucleotide sequence ID" value="XM_024838608.1"/>
</dbReference>
<sequence>MHAFIYLTLSGLTALAAAAANNANSFNIPKDGYSFKAGEPTTLTWDPTTEGTITLKLQWGAVLTPDSGKEIAASIPNSGKFTWDVPEDLEKQPDYAIEIISDDDADKVNYLPRFVVAGATAEPSKPTPSSTASHSTTEESTSTSTDSSSETPTTMTTTTSTSSSDKSESTTSTTDSSSTAPSTPASTSASPSGSADPSSSVPNTNAGMMNRVSGGMLALVLGAIAVL</sequence>
<evidence type="ECO:0000256" key="2">
    <source>
        <dbReference type="SAM" id="MobiDB-lite"/>
    </source>
</evidence>
<feature type="chain" id="PRO_5014172409" description="Yeast cell wall synthesis Kre9/Knh1-like N-terminal domain-containing protein" evidence="3">
    <location>
        <begin position="19"/>
        <end position="227"/>
    </location>
</feature>
<dbReference type="Pfam" id="PF10342">
    <property type="entry name" value="Kre9_KNH"/>
    <property type="match status" value="1"/>
</dbReference>